<comment type="caution">
    <text evidence="1">The sequence shown here is derived from an EMBL/GenBank/DDBJ whole genome shotgun (WGS) entry which is preliminary data.</text>
</comment>
<proteinExistence type="predicted"/>
<name>A0AAE1JTB9_9FABA</name>
<evidence type="ECO:0000313" key="1">
    <source>
        <dbReference type="EMBL" id="KAK4276465.1"/>
    </source>
</evidence>
<organism evidence="1 2">
    <name type="scientific">Acacia crassicarpa</name>
    <name type="common">northern wattle</name>
    <dbReference type="NCBI Taxonomy" id="499986"/>
    <lineage>
        <taxon>Eukaryota</taxon>
        <taxon>Viridiplantae</taxon>
        <taxon>Streptophyta</taxon>
        <taxon>Embryophyta</taxon>
        <taxon>Tracheophyta</taxon>
        <taxon>Spermatophyta</taxon>
        <taxon>Magnoliopsida</taxon>
        <taxon>eudicotyledons</taxon>
        <taxon>Gunneridae</taxon>
        <taxon>Pentapetalae</taxon>
        <taxon>rosids</taxon>
        <taxon>fabids</taxon>
        <taxon>Fabales</taxon>
        <taxon>Fabaceae</taxon>
        <taxon>Caesalpinioideae</taxon>
        <taxon>mimosoid clade</taxon>
        <taxon>Acacieae</taxon>
        <taxon>Acacia</taxon>
    </lineage>
</organism>
<accession>A0AAE1JTB9</accession>
<keyword evidence="2" id="KW-1185">Reference proteome</keyword>
<dbReference type="EMBL" id="JAWXYG010000003">
    <property type="protein sequence ID" value="KAK4276465.1"/>
    <property type="molecule type" value="Genomic_DNA"/>
</dbReference>
<dbReference type="Proteomes" id="UP001293593">
    <property type="component" value="Unassembled WGS sequence"/>
</dbReference>
<reference evidence="1" key="1">
    <citation type="submission" date="2023-10" db="EMBL/GenBank/DDBJ databases">
        <title>Chromosome-level genome of the transformable northern wattle, Acacia crassicarpa.</title>
        <authorList>
            <person name="Massaro I."/>
            <person name="Sinha N.R."/>
            <person name="Poethig S."/>
            <person name="Leichty A.R."/>
        </authorList>
    </citation>
    <scope>NUCLEOTIDE SEQUENCE</scope>
    <source>
        <strain evidence="1">Acra3RX</strain>
        <tissue evidence="1">Leaf</tissue>
    </source>
</reference>
<sequence>MGGVRRRHRPFRFEAMWLKHAQYKEFLKGAWALEDDINNSLSSLQSALVSWNKSVFRLVEHKKHLITKQLEGIQGAPNYPRSPFLSSLEAEVHDELERLMDIEEIKWFQKSQSE</sequence>
<protein>
    <submittedName>
        <fullName evidence="1">Uncharacterized protein</fullName>
    </submittedName>
</protein>
<dbReference type="AlphaFoldDB" id="A0AAE1JTB9"/>
<evidence type="ECO:0000313" key="2">
    <source>
        <dbReference type="Proteomes" id="UP001293593"/>
    </source>
</evidence>
<gene>
    <name evidence="1" type="ORF">QN277_014612</name>
</gene>